<organism evidence="1 2">
    <name type="scientific">Catellatospora chokoriensis</name>
    <dbReference type="NCBI Taxonomy" id="310353"/>
    <lineage>
        <taxon>Bacteria</taxon>
        <taxon>Bacillati</taxon>
        <taxon>Actinomycetota</taxon>
        <taxon>Actinomycetes</taxon>
        <taxon>Micromonosporales</taxon>
        <taxon>Micromonosporaceae</taxon>
        <taxon>Catellatospora</taxon>
    </lineage>
</organism>
<dbReference type="Proteomes" id="UP000619293">
    <property type="component" value="Unassembled WGS sequence"/>
</dbReference>
<dbReference type="AlphaFoldDB" id="A0A8J3K688"/>
<gene>
    <name evidence="1" type="ORF">Cch02nite_36730</name>
</gene>
<protein>
    <submittedName>
        <fullName evidence="1">Uncharacterized protein</fullName>
    </submittedName>
</protein>
<dbReference type="RefSeq" id="WP_120319589.1">
    <property type="nucleotide sequence ID" value="NZ_BAAALB010000009.1"/>
</dbReference>
<accession>A0A8J3K688</accession>
<comment type="caution">
    <text evidence="1">The sequence shown here is derived from an EMBL/GenBank/DDBJ whole genome shotgun (WGS) entry which is preliminary data.</text>
</comment>
<dbReference type="EMBL" id="BONG01000021">
    <property type="protein sequence ID" value="GIF90229.1"/>
    <property type="molecule type" value="Genomic_DNA"/>
</dbReference>
<name>A0A8J3K688_9ACTN</name>
<evidence type="ECO:0000313" key="2">
    <source>
        <dbReference type="Proteomes" id="UP000619293"/>
    </source>
</evidence>
<sequence>MHLVRVTLDNAGSARKQLSQAVATDLIWAYAEERDAVEHVRVQIGTDVMTIVLFIRSADETVAQDQAVEIVTRAIKAPALDGWHIR</sequence>
<proteinExistence type="predicted"/>
<reference evidence="1 2" key="1">
    <citation type="submission" date="2021-01" db="EMBL/GenBank/DDBJ databases">
        <title>Whole genome shotgun sequence of Catellatospora chokoriensis NBRC 107358.</title>
        <authorList>
            <person name="Komaki H."/>
            <person name="Tamura T."/>
        </authorList>
    </citation>
    <scope>NUCLEOTIDE SEQUENCE [LARGE SCALE GENOMIC DNA]</scope>
    <source>
        <strain evidence="1 2">NBRC 107358</strain>
    </source>
</reference>
<evidence type="ECO:0000313" key="1">
    <source>
        <dbReference type="EMBL" id="GIF90229.1"/>
    </source>
</evidence>
<keyword evidence="2" id="KW-1185">Reference proteome</keyword>